<dbReference type="GO" id="GO:0012505">
    <property type="term" value="C:endomembrane system"/>
    <property type="evidence" value="ECO:0007669"/>
    <property type="project" value="TreeGrafter"/>
</dbReference>
<evidence type="ECO:0000256" key="10">
    <source>
        <dbReference type="SAM" id="Phobius"/>
    </source>
</evidence>
<feature type="domain" description="Cation/H(+) antiporter C-terminal" evidence="13">
    <location>
        <begin position="550"/>
        <end position="694"/>
    </location>
</feature>
<keyword evidence="8 10" id="KW-0472">Membrane</keyword>
<dbReference type="InterPro" id="IPR006153">
    <property type="entry name" value="Cation/H_exchanger_TM"/>
</dbReference>
<organism evidence="14 15">
    <name type="scientific">Coptis chinensis</name>
    <dbReference type="NCBI Taxonomy" id="261450"/>
    <lineage>
        <taxon>Eukaryota</taxon>
        <taxon>Viridiplantae</taxon>
        <taxon>Streptophyta</taxon>
        <taxon>Embryophyta</taxon>
        <taxon>Tracheophyta</taxon>
        <taxon>Spermatophyta</taxon>
        <taxon>Magnoliopsida</taxon>
        <taxon>Ranunculales</taxon>
        <taxon>Ranunculaceae</taxon>
        <taxon>Coptidoideae</taxon>
        <taxon>Coptis</taxon>
    </lineage>
</organism>
<keyword evidence="3" id="KW-0633">Potassium transport</keyword>
<dbReference type="Pfam" id="PF23256">
    <property type="entry name" value="CHX17_2nd"/>
    <property type="match status" value="1"/>
</dbReference>
<dbReference type="GO" id="GO:0016020">
    <property type="term" value="C:membrane"/>
    <property type="evidence" value="ECO:0007669"/>
    <property type="project" value="UniProtKB-SubCell"/>
</dbReference>
<sequence length="736" mass="82698">MLLGPSFFGHFLEYLRRIFPFRSFMVIDTYAVLGTIFQLFMIGVQLNPMLLARAGRKSQVIGVLVVIIPLTLSVTCACVLTSITQGNDKLNRPDLWRVGAAQSMSAFPVIACYLSELNILNTEFSRVAFSSSLVSGVLCFSLVTIYMIFYHALNKIAALLMMIFFSALVLMLIVFILRPATMWMIKQIPEGHIMREEYLCAVFMLVMMLSYICRSLHLHILFGPFIFGVTIPSGPPLGSALVERLEFFNTWMIMPIFYTEYGMMVNIFDVELTSTLIVEFIILVSCTGKFLGAFLPALYYSMSYTDATLLGLTMNAQGFLELSFFKMLMDAQILDKKSYQIMVGSMIVITGAFAPLVSYLHKSSTKYQLHNRRTIQHSQPNIELRVLACIHDQENVPSIIHLLKASNPTKESPINVSIIHFMELVGRATPLLISHKVHKKASAITAGSQRIINVFKLYEENNRGSILLHPYTVVSSYASMHNDVCMLAHHKRTSLIILPFHKLLASGVNNSGIKTMNSNVLDKAPCSVGILIDRGLLGGIKFVLANWLSYHVAVVFVGGPDDREALAYGTRMSEHPNIEVSIIRFLMAENKEIDTVERNLDEETVTDFKFRTAYNNRATYIEKEVSNGLGVINVIESMGNKHELIVLGRRHDDSPLMLQLTEWNKCSELGIMGDIFMLSDYGGKATILVVQQQTRVALSSTDLLPDNDLQQRAQSMNVLMSNVFNEEEIPFKKEDT</sequence>
<dbReference type="InterPro" id="IPR057291">
    <property type="entry name" value="CHX17_2nd"/>
</dbReference>
<name>A0A835MCS5_9MAGN</name>
<dbReference type="Proteomes" id="UP000631114">
    <property type="component" value="Unassembled WGS sequence"/>
</dbReference>
<keyword evidence="4 10" id="KW-0812">Transmembrane</keyword>
<dbReference type="OrthoDB" id="1868135at2759"/>
<evidence type="ECO:0000256" key="2">
    <source>
        <dbReference type="ARBA" id="ARBA00022448"/>
    </source>
</evidence>
<feature type="domain" description="Cation/H+ exchanger transmembrane" evidence="11">
    <location>
        <begin position="1"/>
        <end position="355"/>
    </location>
</feature>
<dbReference type="GO" id="GO:0006813">
    <property type="term" value="P:potassium ion transport"/>
    <property type="evidence" value="ECO:0007669"/>
    <property type="project" value="UniProtKB-KW"/>
</dbReference>
<evidence type="ECO:0000256" key="4">
    <source>
        <dbReference type="ARBA" id="ARBA00022692"/>
    </source>
</evidence>
<dbReference type="Pfam" id="PF00999">
    <property type="entry name" value="Na_H_Exchanger"/>
    <property type="match status" value="1"/>
</dbReference>
<keyword evidence="6 10" id="KW-1133">Transmembrane helix</keyword>
<feature type="transmembrane region" description="Helical" evidence="10">
    <location>
        <begin position="60"/>
        <end position="83"/>
    </location>
</feature>
<evidence type="ECO:0008006" key="16">
    <source>
        <dbReference type="Google" id="ProtNLM"/>
    </source>
</evidence>
<evidence type="ECO:0000256" key="9">
    <source>
        <dbReference type="ARBA" id="ARBA00038341"/>
    </source>
</evidence>
<evidence type="ECO:0000256" key="5">
    <source>
        <dbReference type="ARBA" id="ARBA00022958"/>
    </source>
</evidence>
<keyword evidence="15" id="KW-1185">Reference proteome</keyword>
<dbReference type="AlphaFoldDB" id="A0A835MCS5"/>
<comment type="subcellular location">
    <subcellularLocation>
        <location evidence="1">Membrane</location>
        <topology evidence="1">Multi-pass membrane protein</topology>
    </subcellularLocation>
</comment>
<evidence type="ECO:0000256" key="8">
    <source>
        <dbReference type="ARBA" id="ARBA00023136"/>
    </source>
</evidence>
<evidence type="ECO:0000256" key="1">
    <source>
        <dbReference type="ARBA" id="ARBA00004141"/>
    </source>
</evidence>
<evidence type="ECO:0000313" key="14">
    <source>
        <dbReference type="EMBL" id="KAF9622329.1"/>
    </source>
</evidence>
<dbReference type="InterPro" id="IPR057290">
    <property type="entry name" value="CHX17_C"/>
</dbReference>
<feature type="transmembrane region" description="Helical" evidence="10">
    <location>
        <begin position="127"/>
        <end position="150"/>
    </location>
</feature>
<feature type="transmembrane region" description="Helical" evidence="10">
    <location>
        <begin position="95"/>
        <end position="115"/>
    </location>
</feature>
<dbReference type="PANTHER" id="PTHR32468">
    <property type="entry name" value="CATION/H + ANTIPORTER"/>
    <property type="match status" value="1"/>
</dbReference>
<dbReference type="InterPro" id="IPR038770">
    <property type="entry name" value="Na+/solute_symporter_sf"/>
</dbReference>
<dbReference type="GO" id="GO:0015297">
    <property type="term" value="F:antiporter activity"/>
    <property type="evidence" value="ECO:0007669"/>
    <property type="project" value="InterPro"/>
</dbReference>
<gene>
    <name evidence="14" type="ORF">IFM89_031132</name>
</gene>
<dbReference type="GO" id="GO:0006885">
    <property type="term" value="P:regulation of pH"/>
    <property type="evidence" value="ECO:0007669"/>
    <property type="project" value="TreeGrafter"/>
</dbReference>
<dbReference type="Pfam" id="PF23259">
    <property type="entry name" value="CHX17_C"/>
    <property type="match status" value="1"/>
</dbReference>
<feature type="transmembrane region" description="Helical" evidence="10">
    <location>
        <begin position="307"/>
        <end position="329"/>
    </location>
</feature>
<feature type="transmembrane region" description="Helical" evidence="10">
    <location>
        <begin position="280"/>
        <end position="301"/>
    </location>
</feature>
<comment type="caution">
    <text evidence="14">The sequence shown here is derived from an EMBL/GenBank/DDBJ whole genome shotgun (WGS) entry which is preliminary data.</text>
</comment>
<evidence type="ECO:0000256" key="6">
    <source>
        <dbReference type="ARBA" id="ARBA00022989"/>
    </source>
</evidence>
<dbReference type="Gene3D" id="1.20.1530.20">
    <property type="match status" value="1"/>
</dbReference>
<dbReference type="InterPro" id="IPR050794">
    <property type="entry name" value="CPA2_transporter"/>
</dbReference>
<proteinExistence type="inferred from homology"/>
<comment type="similarity">
    <text evidence="9">Belongs to the monovalent cation:proton antiporter 2 (CPA2) transporter (TC 2.A.37) family. CHX (TC 2.A.37.4) subfamily.</text>
</comment>
<protein>
    <recommendedName>
        <fullName evidence="16">Cation/H+ exchanger domain-containing protein</fullName>
    </recommendedName>
</protein>
<evidence type="ECO:0000259" key="12">
    <source>
        <dbReference type="Pfam" id="PF23256"/>
    </source>
</evidence>
<dbReference type="PANTHER" id="PTHR32468:SF114">
    <property type="entry name" value="CATION_H+ EXCHANGER DOMAIN-CONTAINING PROTEIN"/>
    <property type="match status" value="1"/>
</dbReference>
<accession>A0A835MCS5</accession>
<feature type="transmembrane region" description="Helical" evidence="10">
    <location>
        <begin position="247"/>
        <end position="268"/>
    </location>
</feature>
<feature type="domain" description="Cation/H(+) antiporter central" evidence="12">
    <location>
        <begin position="419"/>
        <end position="540"/>
    </location>
</feature>
<evidence type="ECO:0000259" key="11">
    <source>
        <dbReference type="Pfam" id="PF00999"/>
    </source>
</evidence>
<evidence type="ECO:0000259" key="13">
    <source>
        <dbReference type="Pfam" id="PF23259"/>
    </source>
</evidence>
<reference evidence="14 15" key="1">
    <citation type="submission" date="2020-10" db="EMBL/GenBank/DDBJ databases">
        <title>The Coptis chinensis genome and diversification of protoberbering-type alkaloids.</title>
        <authorList>
            <person name="Wang B."/>
            <person name="Shu S."/>
            <person name="Song C."/>
            <person name="Liu Y."/>
        </authorList>
    </citation>
    <scope>NUCLEOTIDE SEQUENCE [LARGE SCALE GENOMIC DNA]</scope>
    <source>
        <strain evidence="14">HL-2020</strain>
        <tissue evidence="14">Leaf</tissue>
    </source>
</reference>
<keyword evidence="7" id="KW-0406">Ion transport</keyword>
<evidence type="ECO:0000313" key="15">
    <source>
        <dbReference type="Proteomes" id="UP000631114"/>
    </source>
</evidence>
<keyword evidence="5" id="KW-0630">Potassium</keyword>
<feature type="transmembrane region" description="Helical" evidence="10">
    <location>
        <begin position="156"/>
        <end position="177"/>
    </location>
</feature>
<dbReference type="GO" id="GO:1902600">
    <property type="term" value="P:proton transmembrane transport"/>
    <property type="evidence" value="ECO:0007669"/>
    <property type="project" value="InterPro"/>
</dbReference>
<dbReference type="EMBL" id="JADFTS010000002">
    <property type="protein sequence ID" value="KAF9622329.1"/>
    <property type="molecule type" value="Genomic_DNA"/>
</dbReference>
<evidence type="ECO:0000256" key="7">
    <source>
        <dbReference type="ARBA" id="ARBA00023065"/>
    </source>
</evidence>
<evidence type="ECO:0000256" key="3">
    <source>
        <dbReference type="ARBA" id="ARBA00022538"/>
    </source>
</evidence>
<feature type="transmembrane region" description="Helical" evidence="10">
    <location>
        <begin position="198"/>
        <end position="227"/>
    </location>
</feature>
<feature type="transmembrane region" description="Helical" evidence="10">
    <location>
        <begin position="20"/>
        <end position="40"/>
    </location>
</feature>
<feature type="transmembrane region" description="Helical" evidence="10">
    <location>
        <begin position="341"/>
        <end position="360"/>
    </location>
</feature>
<keyword evidence="2" id="KW-0813">Transport</keyword>